<keyword evidence="4" id="KW-0804">Transcription</keyword>
<keyword evidence="3" id="KW-0238">DNA-binding</keyword>
<evidence type="ECO:0000313" key="8">
    <source>
        <dbReference type="EMBL" id="KAD2804302.1"/>
    </source>
</evidence>
<keyword evidence="9" id="KW-1185">Reference proteome</keyword>
<dbReference type="PROSITE" id="PS50888">
    <property type="entry name" value="BHLH"/>
    <property type="match status" value="1"/>
</dbReference>
<feature type="domain" description="BHLH" evidence="7">
    <location>
        <begin position="144"/>
        <end position="193"/>
    </location>
</feature>
<feature type="region of interest" description="Disordered" evidence="6">
    <location>
        <begin position="1"/>
        <end position="20"/>
    </location>
</feature>
<keyword evidence="2" id="KW-0805">Transcription regulation</keyword>
<dbReference type="GO" id="GO:0003677">
    <property type="term" value="F:DNA binding"/>
    <property type="evidence" value="ECO:0007669"/>
    <property type="project" value="UniProtKB-KW"/>
</dbReference>
<dbReference type="SUPFAM" id="SSF47459">
    <property type="entry name" value="HLH, helix-loop-helix DNA-binding domain"/>
    <property type="match status" value="1"/>
</dbReference>
<reference evidence="8 9" key="1">
    <citation type="submission" date="2019-05" db="EMBL/GenBank/DDBJ databases">
        <title>Mikania micrantha, genome provides insights into the molecular mechanism of rapid growth.</title>
        <authorList>
            <person name="Liu B."/>
        </authorList>
    </citation>
    <scope>NUCLEOTIDE SEQUENCE [LARGE SCALE GENOMIC DNA]</scope>
    <source>
        <strain evidence="8">NLD-2019</strain>
        <tissue evidence="8">Leaf</tissue>
    </source>
</reference>
<dbReference type="Proteomes" id="UP000326396">
    <property type="component" value="Linkage Group LG8"/>
</dbReference>
<evidence type="ECO:0000256" key="5">
    <source>
        <dbReference type="ARBA" id="ARBA00023242"/>
    </source>
</evidence>
<organism evidence="8 9">
    <name type="scientific">Mikania micrantha</name>
    <name type="common">bitter vine</name>
    <dbReference type="NCBI Taxonomy" id="192012"/>
    <lineage>
        <taxon>Eukaryota</taxon>
        <taxon>Viridiplantae</taxon>
        <taxon>Streptophyta</taxon>
        <taxon>Embryophyta</taxon>
        <taxon>Tracheophyta</taxon>
        <taxon>Spermatophyta</taxon>
        <taxon>Magnoliopsida</taxon>
        <taxon>eudicotyledons</taxon>
        <taxon>Gunneridae</taxon>
        <taxon>Pentapetalae</taxon>
        <taxon>asterids</taxon>
        <taxon>campanulids</taxon>
        <taxon>Asterales</taxon>
        <taxon>Asteraceae</taxon>
        <taxon>Asteroideae</taxon>
        <taxon>Heliantheae alliance</taxon>
        <taxon>Eupatorieae</taxon>
        <taxon>Mikania</taxon>
    </lineage>
</organism>
<dbReference type="GO" id="GO:0003700">
    <property type="term" value="F:DNA-binding transcription factor activity"/>
    <property type="evidence" value="ECO:0007669"/>
    <property type="project" value="InterPro"/>
</dbReference>
<dbReference type="PANTHER" id="PTHR45844:SF24">
    <property type="entry name" value="MYC-TYPE, BASIC HELIX-LOOP-HELIX (BHLH) DOMAIN-CONTAINING PROTEIN-RELATED"/>
    <property type="match status" value="1"/>
</dbReference>
<comment type="subcellular location">
    <subcellularLocation>
        <location evidence="1">Nucleus</location>
    </subcellularLocation>
</comment>
<gene>
    <name evidence="8" type="ORF">E3N88_37679</name>
</gene>
<proteinExistence type="predicted"/>
<dbReference type="SMART" id="SM00353">
    <property type="entry name" value="HLH"/>
    <property type="match status" value="1"/>
</dbReference>
<dbReference type="InterPro" id="IPR045847">
    <property type="entry name" value="AIG1-like"/>
</dbReference>
<dbReference type="AlphaFoldDB" id="A0A5N6LU63"/>
<evidence type="ECO:0000256" key="1">
    <source>
        <dbReference type="ARBA" id="ARBA00004123"/>
    </source>
</evidence>
<dbReference type="Gene3D" id="4.10.280.10">
    <property type="entry name" value="Helix-loop-helix DNA-binding domain"/>
    <property type="match status" value="1"/>
</dbReference>
<evidence type="ECO:0000256" key="3">
    <source>
        <dbReference type="ARBA" id="ARBA00023125"/>
    </source>
</evidence>
<dbReference type="InterPro" id="IPR036638">
    <property type="entry name" value="HLH_DNA-bd_sf"/>
</dbReference>
<name>A0A5N6LU63_9ASTR</name>
<evidence type="ECO:0000256" key="4">
    <source>
        <dbReference type="ARBA" id="ARBA00023163"/>
    </source>
</evidence>
<dbReference type="OrthoDB" id="71302at2759"/>
<evidence type="ECO:0000259" key="7">
    <source>
        <dbReference type="PROSITE" id="PS50888"/>
    </source>
</evidence>
<dbReference type="PANTHER" id="PTHR45844">
    <property type="entry name" value="TRANSCRIPTION FACTOR BHLH30"/>
    <property type="match status" value="1"/>
</dbReference>
<dbReference type="GO" id="GO:0005634">
    <property type="term" value="C:nucleus"/>
    <property type="evidence" value="ECO:0007669"/>
    <property type="project" value="UniProtKB-SubCell"/>
</dbReference>
<keyword evidence="5" id="KW-0539">Nucleus</keyword>
<dbReference type="EMBL" id="SZYD01000018">
    <property type="protein sequence ID" value="KAD2804302.1"/>
    <property type="molecule type" value="Genomic_DNA"/>
</dbReference>
<comment type="caution">
    <text evidence="8">The sequence shown here is derived from an EMBL/GenBank/DDBJ whole genome shotgun (WGS) entry which is preliminary data.</text>
</comment>
<protein>
    <recommendedName>
        <fullName evidence="7">BHLH domain-containing protein</fullName>
    </recommendedName>
</protein>
<sequence length="324" mass="36124">MSVHNCSSTNTTFMFPPSPSSSQIPLIMHHNHHHQQHHPSSWTSLPDQPFYHHHLTFNHVLSCPTGDHHPPPPSPPSSLSSHGGLFKRVVDGFQFAYESSSTTSAATDHQLGFQAVQPESDPSRIQAETGKMTARELADAKSIAASKSHSEAERRRRERINNHLTKLRSLLPNTTKTDKASLLAEVIQHMKELKCQTSIIAEQTIVPSEIDELTVDNTLDGEGRIVIRASLCCEDRSGLLQDVMKTLKMLRLRTLKAEITTLGRRVKNVLFVTVEDYHLSSSGGNKQKVSHWISTIEEALKAVIEKTNDGDDSSFASIKRQKHK</sequence>
<accession>A0A5N6LU63</accession>
<dbReference type="GO" id="GO:0046983">
    <property type="term" value="F:protein dimerization activity"/>
    <property type="evidence" value="ECO:0007669"/>
    <property type="project" value="InterPro"/>
</dbReference>
<evidence type="ECO:0000313" key="9">
    <source>
        <dbReference type="Proteomes" id="UP000326396"/>
    </source>
</evidence>
<dbReference type="Pfam" id="PF00010">
    <property type="entry name" value="HLH"/>
    <property type="match status" value="1"/>
</dbReference>
<feature type="region of interest" description="Disordered" evidence="6">
    <location>
        <begin position="62"/>
        <end position="83"/>
    </location>
</feature>
<dbReference type="FunFam" id="4.10.280.10:FF:000070">
    <property type="entry name" value="transcription factor bHLH30"/>
    <property type="match status" value="1"/>
</dbReference>
<evidence type="ECO:0000256" key="6">
    <source>
        <dbReference type="SAM" id="MobiDB-lite"/>
    </source>
</evidence>
<evidence type="ECO:0000256" key="2">
    <source>
        <dbReference type="ARBA" id="ARBA00023015"/>
    </source>
</evidence>
<dbReference type="InterPro" id="IPR011598">
    <property type="entry name" value="bHLH_dom"/>
</dbReference>